<name>A0A7J0DYE1_9ERIC</name>
<organism evidence="2 3">
    <name type="scientific">Actinidia rufa</name>
    <dbReference type="NCBI Taxonomy" id="165716"/>
    <lineage>
        <taxon>Eukaryota</taxon>
        <taxon>Viridiplantae</taxon>
        <taxon>Streptophyta</taxon>
        <taxon>Embryophyta</taxon>
        <taxon>Tracheophyta</taxon>
        <taxon>Spermatophyta</taxon>
        <taxon>Magnoliopsida</taxon>
        <taxon>eudicotyledons</taxon>
        <taxon>Gunneridae</taxon>
        <taxon>Pentapetalae</taxon>
        <taxon>asterids</taxon>
        <taxon>Ericales</taxon>
        <taxon>Actinidiaceae</taxon>
        <taxon>Actinidia</taxon>
    </lineage>
</organism>
<proteinExistence type="predicted"/>
<accession>A0A7J0DYE1</accession>
<reference evidence="3" key="1">
    <citation type="submission" date="2019-07" db="EMBL/GenBank/DDBJ databases">
        <title>De Novo Assembly of kiwifruit Actinidia rufa.</title>
        <authorList>
            <person name="Sugita-Konishi S."/>
            <person name="Sato K."/>
            <person name="Mori E."/>
            <person name="Abe Y."/>
            <person name="Kisaki G."/>
            <person name="Hamano K."/>
            <person name="Suezawa K."/>
            <person name="Otani M."/>
            <person name="Fukuda T."/>
            <person name="Manabe T."/>
            <person name="Gomi K."/>
            <person name="Tabuchi M."/>
            <person name="Akimitsu K."/>
            <person name="Kataoka I."/>
        </authorList>
    </citation>
    <scope>NUCLEOTIDE SEQUENCE [LARGE SCALE GENOMIC DNA]</scope>
    <source>
        <strain evidence="3">cv. Fuchu</strain>
    </source>
</reference>
<gene>
    <name evidence="2" type="ORF">Acr_00g0095600</name>
</gene>
<evidence type="ECO:0008006" key="4">
    <source>
        <dbReference type="Google" id="ProtNLM"/>
    </source>
</evidence>
<comment type="caution">
    <text evidence="2">The sequence shown here is derived from an EMBL/GenBank/DDBJ whole genome shotgun (WGS) entry which is preliminary data.</text>
</comment>
<feature type="compositionally biased region" description="Basic residues" evidence="1">
    <location>
        <begin position="257"/>
        <end position="266"/>
    </location>
</feature>
<dbReference type="EMBL" id="BJWL01000447">
    <property type="protein sequence ID" value="GFS45340.1"/>
    <property type="molecule type" value="Genomic_DNA"/>
</dbReference>
<dbReference type="Proteomes" id="UP000585474">
    <property type="component" value="Unassembled WGS sequence"/>
</dbReference>
<dbReference type="AlphaFoldDB" id="A0A7J0DYE1"/>
<protein>
    <recommendedName>
        <fullName evidence="4">Retrotransposon gag domain-containing protein</fullName>
    </recommendedName>
</protein>
<evidence type="ECO:0000313" key="2">
    <source>
        <dbReference type="EMBL" id="GFS45340.1"/>
    </source>
</evidence>
<feature type="compositionally biased region" description="Polar residues" evidence="1">
    <location>
        <begin position="239"/>
        <end position="255"/>
    </location>
</feature>
<evidence type="ECO:0000256" key="1">
    <source>
        <dbReference type="SAM" id="MobiDB-lite"/>
    </source>
</evidence>
<feature type="region of interest" description="Disordered" evidence="1">
    <location>
        <begin position="33"/>
        <end position="71"/>
    </location>
</feature>
<feature type="region of interest" description="Disordered" evidence="1">
    <location>
        <begin position="236"/>
        <end position="266"/>
    </location>
</feature>
<sequence length="266" mass="29707">MSRGVVRPRLVERLKHATTQRERSCEVITGARGARGARGTRRNHDEEDDGKHQKSVMGGGTGAPGGNMGGAPPMILGGAKFMQGVFTTIELVVRNTVQMMQVPIRAMESRATIAMKAFIQLRPPTFKREPDLLVAEDWLKQVTRVLNTIFVIEEELRALFASYQLQGDALQWWKIVEEVVAKKFAKIFVLAEEEKEKQFMQGLRPSIRNKIAENLIKVYSTMVSTAAAIEETLNETRKIQNPKSQHEGTSNQSKGLSFKKPKSSAT</sequence>
<dbReference type="OrthoDB" id="2272416at2759"/>
<feature type="compositionally biased region" description="Gly residues" evidence="1">
    <location>
        <begin position="57"/>
        <end position="69"/>
    </location>
</feature>
<evidence type="ECO:0000313" key="3">
    <source>
        <dbReference type="Proteomes" id="UP000585474"/>
    </source>
</evidence>
<keyword evidence="3" id="KW-1185">Reference proteome</keyword>
<feature type="compositionally biased region" description="Basic and acidic residues" evidence="1">
    <location>
        <begin position="42"/>
        <end position="52"/>
    </location>
</feature>